<organism evidence="2 3">
    <name type="scientific">Thermoanaerobacter italicus (strain DSM 9252 / Ab9)</name>
    <dbReference type="NCBI Taxonomy" id="580331"/>
    <lineage>
        <taxon>Bacteria</taxon>
        <taxon>Bacillati</taxon>
        <taxon>Bacillota</taxon>
        <taxon>Clostridia</taxon>
        <taxon>Thermoanaerobacterales</taxon>
        <taxon>Thermoanaerobacteraceae</taxon>
        <taxon>Thermoanaerobacter</taxon>
    </lineage>
</organism>
<dbReference type="Proteomes" id="UP000001552">
    <property type="component" value="Chromosome"/>
</dbReference>
<keyword evidence="1" id="KW-0472">Membrane</keyword>
<dbReference type="HOGENOM" id="CLU_2686602_0_0_9"/>
<reference evidence="2" key="1">
    <citation type="submission" date="2010-02" db="EMBL/GenBank/DDBJ databases">
        <title>Complete sequence of Thermoanaerobacter italicus Ab9.</title>
        <authorList>
            <consortium name="US DOE Joint Genome Institute"/>
            <person name="Lucas S."/>
            <person name="Copeland A."/>
            <person name="Lapidus A."/>
            <person name="Cheng J.-F."/>
            <person name="Bruce D."/>
            <person name="Goodwin L."/>
            <person name="Pitluck S."/>
            <person name="Chertkov O."/>
            <person name="Detter J.C."/>
            <person name="Han C."/>
            <person name="Tapia R."/>
            <person name="Land M."/>
            <person name="Hauser L."/>
            <person name="Kyrpides N."/>
            <person name="Mikhailova N."/>
            <person name="Hemme C.L."/>
            <person name="Woyke T."/>
        </authorList>
    </citation>
    <scope>NUCLEOTIDE SEQUENCE [LARGE SCALE GENOMIC DNA]</scope>
    <source>
        <strain evidence="2">Ab9</strain>
    </source>
</reference>
<evidence type="ECO:0000256" key="1">
    <source>
        <dbReference type="SAM" id="Phobius"/>
    </source>
</evidence>
<proteinExistence type="predicted"/>
<feature type="transmembrane region" description="Helical" evidence="1">
    <location>
        <begin position="37"/>
        <end position="54"/>
    </location>
</feature>
<sequence length="74" mass="8748">MMQKLRNSQNEIKVALTRLKYTPEYMDEYDESTDGKIAGMIGNIMTSKIFIVFLRKKSIIIFRKIEVLSNFRKI</sequence>
<dbReference type="RefSeq" id="WP_012994726.1">
    <property type="nucleotide sequence ID" value="NC_013921.1"/>
</dbReference>
<keyword evidence="1" id="KW-0812">Transmembrane</keyword>
<keyword evidence="3" id="KW-1185">Reference proteome</keyword>
<accession>D3T7I3</accession>
<keyword evidence="1" id="KW-1133">Transmembrane helix</keyword>
<dbReference type="OrthoDB" id="2960364at2"/>
<evidence type="ECO:0000313" key="3">
    <source>
        <dbReference type="Proteomes" id="UP000001552"/>
    </source>
</evidence>
<protein>
    <submittedName>
        <fullName evidence="2">Uncharacterized protein</fullName>
    </submittedName>
</protein>
<gene>
    <name evidence="2" type="ordered locus">Thit_0614</name>
</gene>
<dbReference type="KEGG" id="tit:Thit_0614"/>
<evidence type="ECO:0000313" key="2">
    <source>
        <dbReference type="EMBL" id="ADD01915.1"/>
    </source>
</evidence>
<name>D3T7I3_THEIA</name>
<dbReference type="EMBL" id="CP001936">
    <property type="protein sequence ID" value="ADD01915.1"/>
    <property type="molecule type" value="Genomic_DNA"/>
</dbReference>
<dbReference type="AlphaFoldDB" id="D3T7I3"/>